<accession>A0A8S5V8Q9</accession>
<dbReference type="EMBL" id="BK016222">
    <property type="protein sequence ID" value="DAG03080.1"/>
    <property type="molecule type" value="Genomic_DNA"/>
</dbReference>
<proteinExistence type="predicted"/>
<evidence type="ECO:0000313" key="1">
    <source>
        <dbReference type="EMBL" id="DAG03080.1"/>
    </source>
</evidence>
<reference evidence="1" key="1">
    <citation type="journal article" date="2021" name="Proc. Natl. Acad. Sci. U.S.A.">
        <title>A Catalog of Tens of Thousands of Viruses from Human Metagenomes Reveals Hidden Associations with Chronic Diseases.</title>
        <authorList>
            <person name="Tisza M.J."/>
            <person name="Buck C.B."/>
        </authorList>
    </citation>
    <scope>NUCLEOTIDE SEQUENCE</scope>
    <source>
        <strain evidence="1">Cttma3</strain>
    </source>
</reference>
<sequence length="81" mass="9454">MSELSLKENAQMLTSSLVWGGAKTFEQLKELDWLKNISEYGILMYIREAERRGWIRTKITEGKPNLYISTVKGRRMADTRD</sequence>
<name>A0A8S5V8Q9_9CAUD</name>
<protein>
    <submittedName>
        <fullName evidence="1">Uncharacterized protein</fullName>
    </submittedName>
</protein>
<organism evidence="1">
    <name type="scientific">Siphoviridae sp. cttma3</name>
    <dbReference type="NCBI Taxonomy" id="2825708"/>
    <lineage>
        <taxon>Viruses</taxon>
        <taxon>Duplodnaviria</taxon>
        <taxon>Heunggongvirae</taxon>
        <taxon>Uroviricota</taxon>
        <taxon>Caudoviricetes</taxon>
    </lineage>
</organism>